<feature type="transmembrane region" description="Helical" evidence="2">
    <location>
        <begin position="176"/>
        <end position="198"/>
    </location>
</feature>
<keyword evidence="2" id="KW-0812">Transmembrane</keyword>
<feature type="transmembrane region" description="Helical" evidence="2">
    <location>
        <begin position="45"/>
        <end position="65"/>
    </location>
</feature>
<proteinExistence type="predicted"/>
<dbReference type="Proteomes" id="UP000283895">
    <property type="component" value="Unassembled WGS sequence"/>
</dbReference>
<dbReference type="OrthoDB" id="5279542at2759"/>
<keyword evidence="2" id="KW-0472">Membrane</keyword>
<evidence type="ECO:0000256" key="1">
    <source>
        <dbReference type="SAM" id="MobiDB-lite"/>
    </source>
</evidence>
<evidence type="ECO:0000313" key="4">
    <source>
        <dbReference type="Proteomes" id="UP000283895"/>
    </source>
</evidence>
<feature type="transmembrane region" description="Helical" evidence="2">
    <location>
        <begin position="118"/>
        <end position="141"/>
    </location>
</feature>
<gene>
    <name evidence="3" type="ORF">VMCG_10080</name>
</gene>
<sequence>MTERRPTDEVVLMSEELGDPAGGTPSAPDQGDSLIFSRRWVYAKLVLRSTVMFASFITTIVSFVWIEAYLSLYPYTAEGVEDDYYPFPVHPVLSLSWEITEITLIIKRHDRDNGLCSGAHVVVEPILCLSGMGVAAFWIHITNKIAVMTYDLAYDSWHEEEGWTAYDINSWASLGYFWGAMVLFTSACQLVLFALCSIEAHNETRKQLIRKRKEHKRHVSEALRLIEQRGQNPEDLLRSLEARTHESNDHRRFKPYSTIELATFHHNPVEMVADRLPPEMEGSRAVVGEGAPASKPDDMAVSPLSPSENTIGEMFPFISVRTTQV</sequence>
<dbReference type="AlphaFoldDB" id="A0A423VCN4"/>
<evidence type="ECO:0000256" key="2">
    <source>
        <dbReference type="SAM" id="Phobius"/>
    </source>
</evidence>
<feature type="region of interest" description="Disordered" evidence="1">
    <location>
        <begin position="286"/>
        <end position="307"/>
    </location>
</feature>
<protein>
    <submittedName>
        <fullName evidence="3">Uncharacterized protein</fullName>
    </submittedName>
</protein>
<name>A0A423VCN4_9PEZI</name>
<dbReference type="EMBL" id="LKEA01000076">
    <property type="protein sequence ID" value="ROV88743.1"/>
    <property type="molecule type" value="Genomic_DNA"/>
</dbReference>
<keyword evidence="2" id="KW-1133">Transmembrane helix</keyword>
<reference evidence="3 4" key="1">
    <citation type="submission" date="2015-09" db="EMBL/GenBank/DDBJ databases">
        <title>Host preference determinants of Valsa canker pathogens revealed by comparative genomics.</title>
        <authorList>
            <person name="Yin Z."/>
            <person name="Huang L."/>
        </authorList>
    </citation>
    <scope>NUCLEOTIDE SEQUENCE [LARGE SCALE GENOMIC DNA]</scope>
    <source>
        <strain evidence="3 4">03-1</strain>
    </source>
</reference>
<evidence type="ECO:0000313" key="3">
    <source>
        <dbReference type="EMBL" id="ROV88743.1"/>
    </source>
</evidence>
<comment type="caution">
    <text evidence="3">The sequence shown here is derived from an EMBL/GenBank/DDBJ whole genome shotgun (WGS) entry which is preliminary data.</text>
</comment>
<feature type="transmembrane region" description="Helical" evidence="2">
    <location>
        <begin position="85"/>
        <end position="106"/>
    </location>
</feature>
<organism evidence="3 4">
    <name type="scientific">Cytospora schulzeri</name>
    <dbReference type="NCBI Taxonomy" id="448051"/>
    <lineage>
        <taxon>Eukaryota</taxon>
        <taxon>Fungi</taxon>
        <taxon>Dikarya</taxon>
        <taxon>Ascomycota</taxon>
        <taxon>Pezizomycotina</taxon>
        <taxon>Sordariomycetes</taxon>
        <taxon>Sordariomycetidae</taxon>
        <taxon>Diaporthales</taxon>
        <taxon>Cytosporaceae</taxon>
        <taxon>Cytospora</taxon>
    </lineage>
</organism>
<keyword evidence="4" id="KW-1185">Reference proteome</keyword>
<accession>A0A423VCN4</accession>